<proteinExistence type="predicted"/>
<evidence type="ECO:0000256" key="3">
    <source>
        <dbReference type="ARBA" id="ARBA00022989"/>
    </source>
</evidence>
<feature type="domain" description="EamA" evidence="7">
    <location>
        <begin position="54"/>
        <end position="197"/>
    </location>
</feature>
<dbReference type="EMBL" id="KZ678639">
    <property type="protein sequence ID" value="PSR77767.1"/>
    <property type="molecule type" value="Genomic_DNA"/>
</dbReference>
<feature type="transmembrane region" description="Helical" evidence="6">
    <location>
        <begin position="180"/>
        <end position="198"/>
    </location>
</feature>
<keyword evidence="2 6" id="KW-0812">Transmembrane</keyword>
<evidence type="ECO:0000313" key="9">
    <source>
        <dbReference type="Proteomes" id="UP000241462"/>
    </source>
</evidence>
<dbReference type="InParanoid" id="A0A2T2ZVF8"/>
<evidence type="ECO:0000256" key="5">
    <source>
        <dbReference type="SAM" id="MobiDB-lite"/>
    </source>
</evidence>
<keyword evidence="3 6" id="KW-1133">Transmembrane helix</keyword>
<reference evidence="8 9" key="1">
    <citation type="journal article" date="2018" name="Mycol. Prog.">
        <title>Coniella lustricola, a new species from submerged detritus.</title>
        <authorList>
            <person name="Raudabaugh D.B."/>
            <person name="Iturriaga T."/>
            <person name="Carver A."/>
            <person name="Mondo S."/>
            <person name="Pangilinan J."/>
            <person name="Lipzen A."/>
            <person name="He G."/>
            <person name="Amirebrahimi M."/>
            <person name="Grigoriev I.V."/>
            <person name="Miller A.N."/>
        </authorList>
    </citation>
    <scope>NUCLEOTIDE SEQUENCE [LARGE SCALE GENOMIC DNA]</scope>
    <source>
        <strain evidence="8 9">B22-T-1</strain>
    </source>
</reference>
<dbReference type="GO" id="GO:0016020">
    <property type="term" value="C:membrane"/>
    <property type="evidence" value="ECO:0007669"/>
    <property type="project" value="UniProtKB-SubCell"/>
</dbReference>
<evidence type="ECO:0000313" key="8">
    <source>
        <dbReference type="EMBL" id="PSR77767.1"/>
    </source>
</evidence>
<feature type="transmembrane region" description="Helical" evidence="6">
    <location>
        <begin position="88"/>
        <end position="107"/>
    </location>
</feature>
<evidence type="ECO:0000256" key="1">
    <source>
        <dbReference type="ARBA" id="ARBA00004141"/>
    </source>
</evidence>
<protein>
    <recommendedName>
        <fullName evidence="7">EamA domain-containing protein</fullName>
    </recommendedName>
</protein>
<comment type="subcellular location">
    <subcellularLocation>
        <location evidence="1">Membrane</location>
        <topology evidence="1">Multi-pass membrane protein</topology>
    </subcellularLocation>
</comment>
<evidence type="ECO:0000259" key="7">
    <source>
        <dbReference type="Pfam" id="PF00892"/>
    </source>
</evidence>
<dbReference type="SUPFAM" id="SSF103481">
    <property type="entry name" value="Multidrug resistance efflux transporter EmrE"/>
    <property type="match status" value="1"/>
</dbReference>
<dbReference type="InterPro" id="IPR037185">
    <property type="entry name" value="EmrE-like"/>
</dbReference>
<feature type="region of interest" description="Disordered" evidence="5">
    <location>
        <begin position="203"/>
        <end position="222"/>
    </location>
</feature>
<dbReference type="Pfam" id="PF00892">
    <property type="entry name" value="EamA"/>
    <property type="match status" value="1"/>
</dbReference>
<feature type="transmembrane region" description="Helical" evidence="6">
    <location>
        <begin position="56"/>
        <end position="76"/>
    </location>
</feature>
<accession>A0A2T2ZVF8</accession>
<evidence type="ECO:0000256" key="2">
    <source>
        <dbReference type="ARBA" id="ARBA00022692"/>
    </source>
</evidence>
<keyword evidence="9" id="KW-1185">Reference proteome</keyword>
<evidence type="ECO:0000256" key="4">
    <source>
        <dbReference type="ARBA" id="ARBA00023136"/>
    </source>
</evidence>
<dbReference type="PANTHER" id="PTHR22911:SF6">
    <property type="entry name" value="SOLUTE CARRIER FAMILY 35 MEMBER G1"/>
    <property type="match status" value="1"/>
</dbReference>
<name>A0A2T2ZVF8_9PEZI</name>
<feature type="transmembrane region" description="Helical" evidence="6">
    <location>
        <begin position="127"/>
        <end position="145"/>
    </location>
</feature>
<dbReference type="AlphaFoldDB" id="A0A2T2ZVF8"/>
<evidence type="ECO:0000256" key="6">
    <source>
        <dbReference type="SAM" id="Phobius"/>
    </source>
</evidence>
<sequence length="253" mass="26362">MIGVVFIARPAMVFGEAYGATVNVPAGATIIREEGPGMWPSRPVDETEVGRRSRGIVLALMSAVGGAGAFLAIRGIGHRASVLTTTNFFAGTCTLVTGLVFAISPFLPEGSSTVHLQFPKEPLQVLSLGAIIICGLLTQLLLTAGIGGETRSNRAPAMTYTGMLWTAAFDHVIFKQDMYWSSVIGCTLIVGGAVWMVLQPKAPDEGRSTEDVENSAGTRRNEFGASLELDSLDLSAIGGAPAANPPEGLASVA</sequence>
<dbReference type="InterPro" id="IPR000620">
    <property type="entry name" value="EamA_dom"/>
</dbReference>
<keyword evidence="4 6" id="KW-0472">Membrane</keyword>
<gene>
    <name evidence="8" type="ORF">BD289DRAFT_444934</name>
</gene>
<dbReference type="Proteomes" id="UP000241462">
    <property type="component" value="Unassembled WGS sequence"/>
</dbReference>
<dbReference type="OrthoDB" id="306876at2759"/>
<organism evidence="8 9">
    <name type="scientific">Coniella lustricola</name>
    <dbReference type="NCBI Taxonomy" id="2025994"/>
    <lineage>
        <taxon>Eukaryota</taxon>
        <taxon>Fungi</taxon>
        <taxon>Dikarya</taxon>
        <taxon>Ascomycota</taxon>
        <taxon>Pezizomycotina</taxon>
        <taxon>Sordariomycetes</taxon>
        <taxon>Sordariomycetidae</taxon>
        <taxon>Diaporthales</taxon>
        <taxon>Schizoparmaceae</taxon>
        <taxon>Coniella</taxon>
    </lineage>
</organism>
<dbReference type="PANTHER" id="PTHR22911">
    <property type="entry name" value="ACYL-MALONYL CONDENSING ENZYME-RELATED"/>
    <property type="match status" value="1"/>
</dbReference>